<evidence type="ECO:0000256" key="1">
    <source>
        <dbReference type="ARBA" id="ARBA00022598"/>
    </source>
</evidence>
<dbReference type="AlphaFoldDB" id="C7M1R4"/>
<name>C7M1R4_ACIFD</name>
<dbReference type="Pfam" id="PF00152">
    <property type="entry name" value="tRNA-synt_2"/>
    <property type="match status" value="1"/>
</dbReference>
<dbReference type="InterPro" id="IPR012340">
    <property type="entry name" value="NA-bd_OB-fold"/>
</dbReference>
<protein>
    <recommendedName>
        <fullName evidence="7">Lysine--tRNA ligase</fullName>
        <ecNumber evidence="7">6.1.1.6</ecNumber>
    </recommendedName>
    <alternativeName>
        <fullName evidence="7">Lysyl-tRNA synthetase</fullName>
        <shortName evidence="7">LysRS</shortName>
    </alternativeName>
</protein>
<evidence type="ECO:0000256" key="9">
    <source>
        <dbReference type="SAM" id="MobiDB-lite"/>
    </source>
</evidence>
<dbReference type="EC" id="6.1.1.6" evidence="7"/>
<keyword evidence="2 7" id="KW-0479">Metal-binding</keyword>
<dbReference type="NCBIfam" id="NF001756">
    <property type="entry name" value="PRK00484.1"/>
    <property type="match status" value="1"/>
</dbReference>
<dbReference type="PROSITE" id="PS50862">
    <property type="entry name" value="AA_TRNA_LIGASE_II"/>
    <property type="match status" value="1"/>
</dbReference>
<feature type="region of interest" description="Disordered" evidence="9">
    <location>
        <begin position="479"/>
        <end position="498"/>
    </location>
</feature>
<dbReference type="InterPro" id="IPR044136">
    <property type="entry name" value="Lys-tRNA-ligase_II_N"/>
</dbReference>
<dbReference type="eggNOG" id="COG1190">
    <property type="taxonomic scope" value="Bacteria"/>
</dbReference>
<evidence type="ECO:0000256" key="4">
    <source>
        <dbReference type="ARBA" id="ARBA00022840"/>
    </source>
</evidence>
<feature type="compositionally biased region" description="Acidic residues" evidence="9">
    <location>
        <begin position="486"/>
        <end position="498"/>
    </location>
</feature>
<keyword evidence="7" id="KW-0648">Protein biosynthesis</keyword>
<evidence type="ECO:0000256" key="6">
    <source>
        <dbReference type="ARBA" id="ARBA00048573"/>
    </source>
</evidence>
<keyword evidence="7 8" id="KW-0460">Magnesium</keyword>
<dbReference type="RefSeq" id="WP_015799287.1">
    <property type="nucleotide sequence ID" value="NC_013124.1"/>
</dbReference>
<comment type="subcellular location">
    <subcellularLocation>
        <location evidence="7">Cytoplasm</location>
    </subcellularLocation>
</comment>
<dbReference type="EMBL" id="CP001631">
    <property type="protein sequence ID" value="ACU54811.1"/>
    <property type="molecule type" value="Genomic_DNA"/>
</dbReference>
<dbReference type="GO" id="GO:0004824">
    <property type="term" value="F:lysine-tRNA ligase activity"/>
    <property type="evidence" value="ECO:0007669"/>
    <property type="project" value="UniProtKB-UniRule"/>
</dbReference>
<dbReference type="InterPro" id="IPR004364">
    <property type="entry name" value="Aa-tRNA-synt_II"/>
</dbReference>
<dbReference type="Gene3D" id="2.40.50.140">
    <property type="entry name" value="Nucleic acid-binding proteins"/>
    <property type="match status" value="1"/>
</dbReference>
<dbReference type="GO" id="GO:0000049">
    <property type="term" value="F:tRNA binding"/>
    <property type="evidence" value="ECO:0007669"/>
    <property type="project" value="TreeGrafter"/>
</dbReference>
<dbReference type="PRINTS" id="PR00982">
    <property type="entry name" value="TRNASYNTHLYS"/>
</dbReference>
<evidence type="ECO:0000256" key="7">
    <source>
        <dbReference type="HAMAP-Rule" id="MF_00252"/>
    </source>
</evidence>
<keyword evidence="1 7" id="KW-0436">Ligase</keyword>
<keyword evidence="12" id="KW-1185">Reference proteome</keyword>
<comment type="cofactor">
    <cofactor evidence="7 8">
        <name>Mg(2+)</name>
        <dbReference type="ChEBI" id="CHEBI:18420"/>
    </cofactor>
    <text evidence="7 8">Binds 3 Mg(2+) ions per subunit.</text>
</comment>
<dbReference type="GO" id="GO:0005829">
    <property type="term" value="C:cytosol"/>
    <property type="evidence" value="ECO:0007669"/>
    <property type="project" value="TreeGrafter"/>
</dbReference>
<sequence length="498" mass="55580">MSADERRAPDAETAALFVPPYAFGGVEPVDVVRRRSEGLAPDTVTDQQVRVAGRILRLRRQGRMAFGELRDASGAIQLWLRADRTQAFSTLADSLVLGDWVGVDGVIATTRTGERSVLVDRIQLLAHARRSFGDKWRGVRDPDVRYRQRYVDLWANPGVRERFLARSRLVRALRDELDARGFVEVETPILQPIASGAAARPFVTHHNALDMDLYLRIAPELYLKRLVVGGIERVFELGRDFRNEGISPRHNPEFTMLEAYQAYGDIDAMRELTEGLLASAARAVFGSTRGENELGVIDLTPPFRAATMEDLVSEAVGERVSLDEPARLLDLARRFDLAVLEPEAGRALVALYEELVEPRLIEPTFVLDFPESVSPLARRHRSRPGRVERFELVVGGRELVNAFSELNDPDEQRARFEEQARQRRAGDDEAMAYDADYVRALEYGLPPTGGLGLGVDRLAMLLTGQRHIKEVILFPTLRPEAGSSESDVDEDGASDETA</sequence>
<dbReference type="CDD" id="cd00775">
    <property type="entry name" value="LysRS_core"/>
    <property type="match status" value="1"/>
</dbReference>
<reference evidence="11 12" key="1">
    <citation type="journal article" date="2009" name="Stand. Genomic Sci.">
        <title>Complete genome sequence of Acidimicrobium ferrooxidans type strain (ICP).</title>
        <authorList>
            <person name="Clum A."/>
            <person name="Nolan M."/>
            <person name="Lang E."/>
            <person name="Glavina Del Rio T."/>
            <person name="Tice H."/>
            <person name="Copeland A."/>
            <person name="Cheng J.F."/>
            <person name="Lucas S."/>
            <person name="Chen F."/>
            <person name="Bruce D."/>
            <person name="Goodwin L."/>
            <person name="Pitluck S."/>
            <person name="Ivanova N."/>
            <person name="Mavrommatis K."/>
            <person name="Mikhailova N."/>
            <person name="Pati A."/>
            <person name="Chen A."/>
            <person name="Palaniappan K."/>
            <person name="Goker M."/>
            <person name="Spring S."/>
            <person name="Land M."/>
            <person name="Hauser L."/>
            <person name="Chang Y.J."/>
            <person name="Jeffries C.C."/>
            <person name="Chain P."/>
            <person name="Bristow J."/>
            <person name="Eisen J.A."/>
            <person name="Markowitz V."/>
            <person name="Hugenholtz P."/>
            <person name="Kyrpides N.C."/>
            <person name="Klenk H.P."/>
            <person name="Lapidus A."/>
        </authorList>
    </citation>
    <scope>NUCLEOTIDE SEQUENCE [LARGE SCALE GENOMIC DNA]</scope>
    <source>
        <strain evidence="12">DSM 10331 / JCM 15462 / NBRC 103882 / ICP</strain>
    </source>
</reference>
<dbReference type="SUPFAM" id="SSF55681">
    <property type="entry name" value="Class II aaRS and biotin synthetases"/>
    <property type="match status" value="1"/>
</dbReference>
<evidence type="ECO:0000313" key="11">
    <source>
        <dbReference type="EMBL" id="ACU54811.1"/>
    </source>
</evidence>
<feature type="binding site" evidence="7">
    <location>
        <position position="398"/>
    </location>
    <ligand>
        <name>Mg(2+)</name>
        <dbReference type="ChEBI" id="CHEBI:18420"/>
        <label>1</label>
    </ligand>
</feature>
<organism evidence="11 12">
    <name type="scientific">Acidimicrobium ferrooxidans (strain DSM 10331 / JCM 15462 / NBRC 103882 / ICP)</name>
    <dbReference type="NCBI Taxonomy" id="525909"/>
    <lineage>
        <taxon>Bacteria</taxon>
        <taxon>Bacillati</taxon>
        <taxon>Actinomycetota</taxon>
        <taxon>Acidimicrobiia</taxon>
        <taxon>Acidimicrobiales</taxon>
        <taxon>Acidimicrobiaceae</taxon>
        <taxon>Acidimicrobium</taxon>
    </lineage>
</organism>
<dbReference type="NCBIfam" id="TIGR00499">
    <property type="entry name" value="lysS_bact"/>
    <property type="match status" value="1"/>
</dbReference>
<feature type="binding site" evidence="7">
    <location>
        <position position="398"/>
    </location>
    <ligand>
        <name>Mg(2+)</name>
        <dbReference type="ChEBI" id="CHEBI:18420"/>
        <label>2</label>
    </ligand>
</feature>
<gene>
    <name evidence="7" type="primary">lysS</name>
    <name evidence="11" type="ordered locus">Afer_1906</name>
</gene>
<dbReference type="Pfam" id="PF01336">
    <property type="entry name" value="tRNA_anti-codon"/>
    <property type="match status" value="1"/>
</dbReference>
<feature type="binding site" evidence="7">
    <location>
        <position position="391"/>
    </location>
    <ligand>
        <name>Mg(2+)</name>
        <dbReference type="ChEBI" id="CHEBI:18420"/>
        <label>1</label>
    </ligand>
</feature>
<dbReference type="InterPro" id="IPR006195">
    <property type="entry name" value="aa-tRNA-synth_II"/>
</dbReference>
<dbReference type="OrthoDB" id="9801152at2"/>
<dbReference type="GO" id="GO:0006430">
    <property type="term" value="P:lysyl-tRNA aminoacylation"/>
    <property type="evidence" value="ECO:0007669"/>
    <property type="project" value="UniProtKB-UniRule"/>
</dbReference>
<accession>C7M1R4</accession>
<dbReference type="InterPro" id="IPR002313">
    <property type="entry name" value="Lys-tRNA-ligase_II"/>
</dbReference>
<evidence type="ECO:0000256" key="3">
    <source>
        <dbReference type="ARBA" id="ARBA00022741"/>
    </source>
</evidence>
<evidence type="ECO:0000256" key="8">
    <source>
        <dbReference type="RuleBase" id="RU000336"/>
    </source>
</evidence>
<feature type="domain" description="Aminoacyl-transfer RNA synthetases class-II family profile" evidence="10">
    <location>
        <begin position="166"/>
        <end position="479"/>
    </location>
</feature>
<dbReference type="PANTHER" id="PTHR42918:SF15">
    <property type="entry name" value="LYSINE--TRNA LIGASE, CHLOROPLASTIC_MITOCHONDRIAL"/>
    <property type="match status" value="1"/>
</dbReference>
<dbReference type="PANTHER" id="PTHR42918">
    <property type="entry name" value="LYSYL-TRNA SYNTHETASE"/>
    <property type="match status" value="1"/>
</dbReference>
<keyword evidence="5 7" id="KW-0030">Aminoacyl-tRNA synthetase</keyword>
<keyword evidence="3 7" id="KW-0547">Nucleotide-binding</keyword>
<dbReference type="GO" id="GO:0005524">
    <property type="term" value="F:ATP binding"/>
    <property type="evidence" value="ECO:0007669"/>
    <property type="project" value="UniProtKB-UniRule"/>
</dbReference>
<dbReference type="HOGENOM" id="CLU_008255_6_0_11"/>
<evidence type="ECO:0000256" key="2">
    <source>
        <dbReference type="ARBA" id="ARBA00022723"/>
    </source>
</evidence>
<dbReference type="InterPro" id="IPR018149">
    <property type="entry name" value="Lys-tRNA-synth_II_C"/>
</dbReference>
<dbReference type="Gene3D" id="3.30.930.10">
    <property type="entry name" value="Bira Bifunctional Protein, Domain 2"/>
    <property type="match status" value="1"/>
</dbReference>
<comment type="similarity">
    <text evidence="7">Belongs to the class-II aminoacyl-tRNA synthetase family.</text>
</comment>
<dbReference type="GO" id="GO:0000287">
    <property type="term" value="F:magnesium ion binding"/>
    <property type="evidence" value="ECO:0007669"/>
    <property type="project" value="UniProtKB-UniRule"/>
</dbReference>
<comment type="catalytic activity">
    <reaction evidence="6 7 8">
        <text>tRNA(Lys) + L-lysine + ATP = L-lysyl-tRNA(Lys) + AMP + diphosphate</text>
        <dbReference type="Rhea" id="RHEA:20792"/>
        <dbReference type="Rhea" id="RHEA-COMP:9696"/>
        <dbReference type="Rhea" id="RHEA-COMP:9697"/>
        <dbReference type="ChEBI" id="CHEBI:30616"/>
        <dbReference type="ChEBI" id="CHEBI:32551"/>
        <dbReference type="ChEBI" id="CHEBI:33019"/>
        <dbReference type="ChEBI" id="CHEBI:78442"/>
        <dbReference type="ChEBI" id="CHEBI:78529"/>
        <dbReference type="ChEBI" id="CHEBI:456215"/>
        <dbReference type="EC" id="6.1.1.6"/>
    </reaction>
</comment>
<dbReference type="CDD" id="cd04322">
    <property type="entry name" value="LysRS_N"/>
    <property type="match status" value="1"/>
</dbReference>
<evidence type="ECO:0000313" key="12">
    <source>
        <dbReference type="Proteomes" id="UP000000771"/>
    </source>
</evidence>
<dbReference type="KEGG" id="afo:Afer_1906"/>
<dbReference type="InterPro" id="IPR045864">
    <property type="entry name" value="aa-tRNA-synth_II/BPL/LPL"/>
</dbReference>
<dbReference type="HAMAP" id="MF_00252">
    <property type="entry name" value="Lys_tRNA_synth_class2"/>
    <property type="match status" value="1"/>
</dbReference>
<dbReference type="STRING" id="525909.Afer_1906"/>
<evidence type="ECO:0000256" key="5">
    <source>
        <dbReference type="ARBA" id="ARBA00023146"/>
    </source>
</evidence>
<dbReference type="Proteomes" id="UP000000771">
    <property type="component" value="Chromosome"/>
</dbReference>
<dbReference type="InterPro" id="IPR004365">
    <property type="entry name" value="NA-bd_OB_tRNA"/>
</dbReference>
<keyword evidence="4 7" id="KW-0067">ATP-binding</keyword>
<dbReference type="SUPFAM" id="SSF50249">
    <property type="entry name" value="Nucleic acid-binding proteins"/>
    <property type="match status" value="1"/>
</dbReference>
<comment type="subunit">
    <text evidence="7">Homodimer.</text>
</comment>
<keyword evidence="7" id="KW-0963">Cytoplasm</keyword>
<evidence type="ECO:0000259" key="10">
    <source>
        <dbReference type="PROSITE" id="PS50862"/>
    </source>
</evidence>
<proteinExistence type="inferred from homology"/>